<evidence type="ECO:0000313" key="6">
    <source>
        <dbReference type="EMBL" id="SDJ88403.1"/>
    </source>
</evidence>
<reference evidence="6 7" key="1">
    <citation type="submission" date="2016-10" db="EMBL/GenBank/DDBJ databases">
        <authorList>
            <person name="de Groot N.N."/>
        </authorList>
    </citation>
    <scope>NUCLEOTIDE SEQUENCE [LARGE SCALE GENOMIC DNA]</scope>
    <source>
        <strain evidence="6 7">JCM 21544</strain>
    </source>
</reference>
<organism evidence="6 7">
    <name type="scientific">Pseudomonas indica</name>
    <dbReference type="NCBI Taxonomy" id="137658"/>
    <lineage>
        <taxon>Bacteria</taxon>
        <taxon>Pseudomonadati</taxon>
        <taxon>Pseudomonadota</taxon>
        <taxon>Gammaproteobacteria</taxon>
        <taxon>Pseudomonadales</taxon>
        <taxon>Pseudomonadaceae</taxon>
        <taxon>Pseudomonas</taxon>
    </lineage>
</organism>
<evidence type="ECO:0000313" key="7">
    <source>
        <dbReference type="Proteomes" id="UP000198706"/>
    </source>
</evidence>
<sequence>MLIDFTRLTPLEAYRWLTATVTPRPIAWVSSLSREGVSNLAPFSFFQVISDEPPTLLVNIGLHDDGRLKDTLRNVQDTGELVIHLVTASQAEAMNASSASLPHGVSEFEACGIASVPAERVAPPRVAGAPVAFECSLAEVQPYPRDNPSNYLIFARILLAHVDPEILDERGRVDPRKLDLIGRLGGSGYTHTREVFEMARPQL</sequence>
<proteinExistence type="inferred from homology"/>
<dbReference type="SUPFAM" id="SSF50475">
    <property type="entry name" value="FMN-binding split barrel"/>
    <property type="match status" value="1"/>
</dbReference>
<name>A0A1G8XD45_9PSED</name>
<dbReference type="PANTHER" id="PTHR33798:SF5">
    <property type="entry name" value="FLAVIN REDUCTASE LIKE DOMAIN-CONTAINING PROTEIN"/>
    <property type="match status" value="1"/>
</dbReference>
<dbReference type="Gene3D" id="2.30.110.10">
    <property type="entry name" value="Electron Transport, Fmn-binding Protein, Chain A"/>
    <property type="match status" value="1"/>
</dbReference>
<keyword evidence="3" id="KW-0288">FMN</keyword>
<dbReference type="AlphaFoldDB" id="A0A1G8XD45"/>
<evidence type="ECO:0000256" key="4">
    <source>
        <dbReference type="ARBA" id="ARBA00038054"/>
    </source>
</evidence>
<comment type="similarity">
    <text evidence="4">Belongs to the flavoredoxin family.</text>
</comment>
<protein>
    <submittedName>
        <fullName evidence="6">NADH-FMN oxidoreductase RutF, flavin reductase (DIM6/NTAB) family</fullName>
    </submittedName>
</protein>
<accession>A0A1G8XD45</accession>
<keyword evidence="7" id="KW-1185">Reference proteome</keyword>
<comment type="cofactor">
    <cofactor evidence="1">
        <name>FMN</name>
        <dbReference type="ChEBI" id="CHEBI:58210"/>
    </cofactor>
</comment>
<dbReference type="Pfam" id="PF01613">
    <property type="entry name" value="Flavin_Reduct"/>
    <property type="match status" value="1"/>
</dbReference>
<dbReference type="PANTHER" id="PTHR33798">
    <property type="entry name" value="FLAVOPROTEIN OXYGENASE"/>
    <property type="match status" value="1"/>
</dbReference>
<feature type="domain" description="Flavin reductase like" evidence="5">
    <location>
        <begin position="19"/>
        <end position="176"/>
    </location>
</feature>
<dbReference type="GO" id="GO:0010181">
    <property type="term" value="F:FMN binding"/>
    <property type="evidence" value="ECO:0007669"/>
    <property type="project" value="InterPro"/>
</dbReference>
<keyword evidence="2" id="KW-0285">Flavoprotein</keyword>
<dbReference type="Proteomes" id="UP000198706">
    <property type="component" value="Unassembled WGS sequence"/>
</dbReference>
<evidence type="ECO:0000256" key="2">
    <source>
        <dbReference type="ARBA" id="ARBA00022630"/>
    </source>
</evidence>
<evidence type="ECO:0000259" key="5">
    <source>
        <dbReference type="SMART" id="SM00903"/>
    </source>
</evidence>
<dbReference type="STRING" id="137658.SAMN05216186_103146"/>
<dbReference type="RefSeq" id="WP_084333771.1">
    <property type="nucleotide sequence ID" value="NZ_CBKZNZ010000007.1"/>
</dbReference>
<dbReference type="EMBL" id="FNFD01000003">
    <property type="protein sequence ID" value="SDJ88403.1"/>
    <property type="molecule type" value="Genomic_DNA"/>
</dbReference>
<dbReference type="SMART" id="SM00903">
    <property type="entry name" value="Flavin_Reduct"/>
    <property type="match status" value="1"/>
</dbReference>
<dbReference type="InterPro" id="IPR012349">
    <property type="entry name" value="Split_barrel_FMN-bd"/>
</dbReference>
<evidence type="ECO:0000256" key="3">
    <source>
        <dbReference type="ARBA" id="ARBA00022643"/>
    </source>
</evidence>
<dbReference type="OrthoDB" id="9794638at2"/>
<dbReference type="InterPro" id="IPR002563">
    <property type="entry name" value="Flavin_Rdtase-like_dom"/>
</dbReference>
<dbReference type="GO" id="GO:0016646">
    <property type="term" value="F:oxidoreductase activity, acting on the CH-NH group of donors, NAD or NADP as acceptor"/>
    <property type="evidence" value="ECO:0007669"/>
    <property type="project" value="UniProtKB-ARBA"/>
</dbReference>
<evidence type="ECO:0000256" key="1">
    <source>
        <dbReference type="ARBA" id="ARBA00001917"/>
    </source>
</evidence>
<gene>
    <name evidence="6" type="ORF">SAMN05216186_103146</name>
</gene>